<feature type="compositionally biased region" description="Basic and acidic residues" evidence="1">
    <location>
        <begin position="293"/>
        <end position="319"/>
    </location>
</feature>
<dbReference type="EMBL" id="SEOQ01001086">
    <property type="protein sequence ID" value="TFY53936.1"/>
    <property type="molecule type" value="Genomic_DNA"/>
</dbReference>
<feature type="compositionally biased region" description="Basic and acidic residues" evidence="1">
    <location>
        <begin position="336"/>
        <end position="427"/>
    </location>
</feature>
<feature type="region of interest" description="Disordered" evidence="1">
    <location>
        <begin position="336"/>
        <end position="455"/>
    </location>
</feature>
<dbReference type="Gene3D" id="3.30.710.10">
    <property type="entry name" value="Potassium Channel Kv1.1, Chain A"/>
    <property type="match status" value="1"/>
</dbReference>
<reference evidence="3 4" key="1">
    <citation type="submission" date="2019-02" db="EMBL/GenBank/DDBJ databases">
        <title>Genome sequencing of the rare red list fungi Dentipellis fragilis.</title>
        <authorList>
            <person name="Buettner E."/>
            <person name="Kellner H."/>
        </authorList>
    </citation>
    <scope>NUCLEOTIDE SEQUENCE [LARGE SCALE GENOMIC DNA]</scope>
    <source>
        <strain evidence="3 4">DSM 105465</strain>
    </source>
</reference>
<evidence type="ECO:0000313" key="4">
    <source>
        <dbReference type="Proteomes" id="UP000298327"/>
    </source>
</evidence>
<organism evidence="3 4">
    <name type="scientific">Dentipellis fragilis</name>
    <dbReference type="NCBI Taxonomy" id="205917"/>
    <lineage>
        <taxon>Eukaryota</taxon>
        <taxon>Fungi</taxon>
        <taxon>Dikarya</taxon>
        <taxon>Basidiomycota</taxon>
        <taxon>Agaricomycotina</taxon>
        <taxon>Agaricomycetes</taxon>
        <taxon>Russulales</taxon>
        <taxon>Hericiaceae</taxon>
        <taxon>Dentipellis</taxon>
    </lineage>
</organism>
<dbReference type="InterPro" id="IPR011333">
    <property type="entry name" value="SKP1/BTB/POZ_sf"/>
</dbReference>
<evidence type="ECO:0000313" key="3">
    <source>
        <dbReference type="EMBL" id="TFY53936.1"/>
    </source>
</evidence>
<accession>A0A4Y9XUX4</accession>
<dbReference type="Proteomes" id="UP000298327">
    <property type="component" value="Unassembled WGS sequence"/>
</dbReference>
<gene>
    <name evidence="3" type="ORF">EVG20_g9910</name>
</gene>
<comment type="caution">
    <text evidence="3">The sequence shown here is derived from an EMBL/GenBank/DDBJ whole genome shotgun (WGS) entry which is preliminary data.</text>
</comment>
<feature type="domain" description="BTB" evidence="2">
    <location>
        <begin position="67"/>
        <end position="128"/>
    </location>
</feature>
<proteinExistence type="predicted"/>
<dbReference type="OrthoDB" id="2367075at2759"/>
<feature type="region of interest" description="Disordered" evidence="1">
    <location>
        <begin position="290"/>
        <end position="319"/>
    </location>
</feature>
<protein>
    <recommendedName>
        <fullName evidence="2">BTB domain-containing protein</fullName>
    </recommendedName>
</protein>
<keyword evidence="4" id="KW-1185">Reference proteome</keyword>
<dbReference type="InterPro" id="IPR000210">
    <property type="entry name" value="BTB/POZ_dom"/>
</dbReference>
<dbReference type="Pfam" id="PF00651">
    <property type="entry name" value="BTB"/>
    <property type="match status" value="1"/>
</dbReference>
<name>A0A4Y9XUX4_9AGAM</name>
<dbReference type="SUPFAM" id="SSF54695">
    <property type="entry name" value="POZ domain"/>
    <property type="match status" value="1"/>
</dbReference>
<evidence type="ECO:0000259" key="2">
    <source>
        <dbReference type="PROSITE" id="PS50097"/>
    </source>
</evidence>
<dbReference type="AlphaFoldDB" id="A0A4Y9XUX4"/>
<evidence type="ECO:0000256" key="1">
    <source>
        <dbReference type="SAM" id="MobiDB-lite"/>
    </source>
</evidence>
<feature type="compositionally biased region" description="Basic and acidic residues" evidence="1">
    <location>
        <begin position="444"/>
        <end position="455"/>
    </location>
</feature>
<sequence length="455" mass="50849">MSVSSVESFTDFEDLYAMSETPDSLPNTPTLVASSVSNIGKASPKPPPPPSTLLSGIKHARFCFEDANVTFLVEGFLYCVPRYFFRRDSSYFRTLFLDYPDKGADLAMPIRLDDVKRSEFDALLSVLYPTHFHDCELKTVEAWTSVLRLSTEWSFPSIRMLAIDRLLPIASPVDKVVLGRTYDIDAWLQPGFVALCDRTHPPTIDEAIRLGFRDTVLITAVRESMRSRNSGWSTGEIERAVGTHLNPEENEAVARQKVDDEVVAGKRAHEEAIKRKKVFEEAAAKKRANQEAAAKRSAEAKHQKRIADEAAAKKKADEEAAVMKKKAKDVAFKKWEADRRRAEEAAAKNKADEKAQKAYEQAIAEKKAMEFAPKKRAEEAAAAKKKADDEAAAKKAAEDEAAARKKEDDTAAIKKWEEDYDRKETEGKNTGPWAVSAKTGWVRNGEDRNDSEVMA</sequence>
<dbReference type="PROSITE" id="PS50097">
    <property type="entry name" value="BTB"/>
    <property type="match status" value="1"/>
</dbReference>
<dbReference type="SMART" id="SM00225">
    <property type="entry name" value="BTB"/>
    <property type="match status" value="1"/>
</dbReference>